<dbReference type="AlphaFoldDB" id="A0A3B1DPF0"/>
<proteinExistence type="predicted"/>
<gene>
    <name evidence="1" type="ORF">MNBD_NITROSPIRAE01-969</name>
</gene>
<accession>A0A3B1DPF0</accession>
<protein>
    <recommendedName>
        <fullName evidence="2">Transporter</fullName>
    </recommendedName>
</protein>
<sequence length="282" mass="30923">MRRLFFLGFLLFTLGVPRFVMASEMTQFLRMPSTLNGPSGLLLTQSIDTLPPKQYGVGIGFSTEDSDKPTFTETQALFTGIVGLNKNLEASLQIPYFTESQLGAGKSESGVGDVNMSLKWRFMDASPDLNFPGFALSLSVFLPTGDPEKGVGVVDAWGVKALLVSSAEAEIALPSKTILMGFYVNGGVYIQDLGDRTQERHGIIDLGVLVPLNDTKRIQLLLEGNARIRRETRGRESEYGAGTIGLRYVLKNLTFTGALQHRFNDIDSDNTNLFLFQGTYGF</sequence>
<dbReference type="EMBL" id="UOGF01000115">
    <property type="protein sequence ID" value="VAX33595.1"/>
    <property type="molecule type" value="Genomic_DNA"/>
</dbReference>
<evidence type="ECO:0000313" key="1">
    <source>
        <dbReference type="EMBL" id="VAX33595.1"/>
    </source>
</evidence>
<reference evidence="1" key="1">
    <citation type="submission" date="2018-06" db="EMBL/GenBank/DDBJ databases">
        <authorList>
            <person name="Zhirakovskaya E."/>
        </authorList>
    </citation>
    <scope>NUCLEOTIDE SEQUENCE</scope>
</reference>
<evidence type="ECO:0008006" key="2">
    <source>
        <dbReference type="Google" id="ProtNLM"/>
    </source>
</evidence>
<organism evidence="1">
    <name type="scientific">hydrothermal vent metagenome</name>
    <dbReference type="NCBI Taxonomy" id="652676"/>
    <lineage>
        <taxon>unclassified sequences</taxon>
        <taxon>metagenomes</taxon>
        <taxon>ecological metagenomes</taxon>
    </lineage>
</organism>
<name>A0A3B1DPF0_9ZZZZ</name>